<evidence type="ECO:0000256" key="1">
    <source>
        <dbReference type="ARBA" id="ARBA00007806"/>
    </source>
</evidence>
<dbReference type="Gene3D" id="3.20.20.80">
    <property type="entry name" value="Glycosidases"/>
    <property type="match status" value="1"/>
</dbReference>
<evidence type="ECO:0000256" key="4">
    <source>
        <dbReference type="RuleBase" id="RU361185"/>
    </source>
</evidence>
<evidence type="ECO:0000259" key="5">
    <source>
        <dbReference type="Pfam" id="PF01055"/>
    </source>
</evidence>
<organism evidence="7 8">
    <name type="scientific">Blautia producta</name>
    <dbReference type="NCBI Taxonomy" id="33035"/>
    <lineage>
        <taxon>Bacteria</taxon>
        <taxon>Bacillati</taxon>
        <taxon>Bacillota</taxon>
        <taxon>Clostridia</taxon>
        <taxon>Lachnospirales</taxon>
        <taxon>Lachnospiraceae</taxon>
        <taxon>Blautia</taxon>
    </lineage>
</organism>
<dbReference type="SUPFAM" id="SSF51011">
    <property type="entry name" value="Glycosyl hydrolase domain"/>
    <property type="match status" value="1"/>
</dbReference>
<feature type="domain" description="Glycosyl hydrolase family 31 C-terminal" evidence="6">
    <location>
        <begin position="421"/>
        <end position="475"/>
    </location>
</feature>
<dbReference type="EMBL" id="CP035945">
    <property type="protein sequence ID" value="QBE95882.1"/>
    <property type="molecule type" value="Genomic_DNA"/>
</dbReference>
<gene>
    <name evidence="7" type="primary">yicI_2</name>
    <name evidence="7" type="ORF">PMF13cell1_01408</name>
</gene>
<reference evidence="7 8" key="1">
    <citation type="submission" date="2019-01" db="EMBL/GenBank/DDBJ databases">
        <title>PMF-metabolizing Aryl O-demethylase.</title>
        <authorList>
            <person name="Kim M."/>
        </authorList>
    </citation>
    <scope>NUCLEOTIDE SEQUENCE [LARGE SCALE GENOMIC DNA]</scope>
    <source>
        <strain evidence="7 8">PMF1</strain>
    </source>
</reference>
<evidence type="ECO:0000313" key="8">
    <source>
        <dbReference type="Proteomes" id="UP000289794"/>
    </source>
</evidence>
<dbReference type="SUPFAM" id="SSF51445">
    <property type="entry name" value="(Trans)glycosidases"/>
    <property type="match status" value="1"/>
</dbReference>
<dbReference type="CDD" id="cd06592">
    <property type="entry name" value="GH31_NET37"/>
    <property type="match status" value="1"/>
</dbReference>
<dbReference type="Gene3D" id="2.60.40.1180">
    <property type="entry name" value="Golgi alpha-mannosidase II"/>
    <property type="match status" value="1"/>
</dbReference>
<dbReference type="PANTHER" id="PTHR43053">
    <property type="entry name" value="GLYCOSIDASE FAMILY 31"/>
    <property type="match status" value="1"/>
</dbReference>
<dbReference type="GO" id="GO:0005975">
    <property type="term" value="P:carbohydrate metabolic process"/>
    <property type="evidence" value="ECO:0007669"/>
    <property type="project" value="InterPro"/>
</dbReference>
<dbReference type="Pfam" id="PF01055">
    <property type="entry name" value="Glyco_hydro_31_2nd"/>
    <property type="match status" value="1"/>
</dbReference>
<evidence type="ECO:0000256" key="3">
    <source>
        <dbReference type="ARBA" id="ARBA00023295"/>
    </source>
</evidence>
<dbReference type="InterPro" id="IPR013780">
    <property type="entry name" value="Glyco_hydro_b"/>
</dbReference>
<dbReference type="KEGG" id="bpro:PMF13cell1_01408"/>
<proteinExistence type="inferred from homology"/>
<dbReference type="InterPro" id="IPR017853">
    <property type="entry name" value="GH"/>
</dbReference>
<evidence type="ECO:0000259" key="6">
    <source>
        <dbReference type="Pfam" id="PF21365"/>
    </source>
</evidence>
<dbReference type="Pfam" id="PF21365">
    <property type="entry name" value="Glyco_hydro_31_3rd"/>
    <property type="match status" value="1"/>
</dbReference>
<dbReference type="EC" id="3.2.1.177" evidence="7"/>
<sequence>MVFSILENEYWYGGYVYGSHVQPYHAASEAEIDLRRNDSTNQAVPFFVSTKGRYLWCEEGFLLHFGGGNITIDRDVELREGYVNLKGAYLAACKEHFPFSDVRLSDEFFKNPVYNSWIELTFWQNEKDILSYADHILENGMPAGVLMIDDGWSDYYGKWAFSREKFPHAEEMLKTLHSKGFSVMLWICPYITPDTLQYRQARDMDILIKNPDGKPLITEWWNGYSAALDLSAPAAVEWLDEQLEALRAIGVDGFKFDGADVLYYPDDIVTSGGVTPNEMARLWCAYAEKYPFNELRVAFKAGGMSLMQRLCDKPHNWGEEGIMALLPDTLMQGITGHPFGSPDMIGGGEYMNFQENSDNLDQELFNRHSEIACLLPVMQFSAAPWRVLGQDSYEKILKSVKLRERYMPRILELAHHAAQTGEPIARYMAYEFPEGGYEGINDQFMLGEDILVAPICEKGRTSRNVAVPKGKWRFLGTVIESEGAVMELTPEDGEPIVLEKCD</sequence>
<dbReference type="GO" id="GO:0061634">
    <property type="term" value="F:alpha-D-xyloside xylohydrolase"/>
    <property type="evidence" value="ECO:0007669"/>
    <property type="project" value="UniProtKB-EC"/>
</dbReference>
<accession>A0A4P6LVP6</accession>
<dbReference type="Proteomes" id="UP000289794">
    <property type="component" value="Chromosome"/>
</dbReference>
<evidence type="ECO:0000256" key="2">
    <source>
        <dbReference type="ARBA" id="ARBA00022801"/>
    </source>
</evidence>
<evidence type="ECO:0000313" key="7">
    <source>
        <dbReference type="EMBL" id="QBE95882.1"/>
    </source>
</evidence>
<dbReference type="PANTHER" id="PTHR43053:SF4">
    <property type="entry name" value="MYOGENESIS-REGULATING GLYCOSIDASE"/>
    <property type="match status" value="1"/>
</dbReference>
<protein>
    <submittedName>
        <fullName evidence="7">Alpha-xylosidase</fullName>
        <ecNumber evidence="7">3.2.1.177</ecNumber>
    </submittedName>
</protein>
<feature type="domain" description="Glycoside hydrolase family 31 TIM barrel" evidence="5">
    <location>
        <begin position="122"/>
        <end position="260"/>
    </location>
</feature>
<dbReference type="InterPro" id="IPR000322">
    <property type="entry name" value="Glyco_hydro_31_TIM"/>
</dbReference>
<dbReference type="AlphaFoldDB" id="A0A4P6LVP6"/>
<comment type="similarity">
    <text evidence="1 4">Belongs to the glycosyl hydrolase 31 family.</text>
</comment>
<keyword evidence="3 4" id="KW-0326">Glycosidase</keyword>
<keyword evidence="2 4" id="KW-0378">Hydrolase</keyword>
<name>A0A4P6LVP6_9FIRM</name>
<dbReference type="InterPro" id="IPR050985">
    <property type="entry name" value="Alpha-glycosidase_related"/>
</dbReference>
<dbReference type="RefSeq" id="WP_130180275.1">
    <property type="nucleotide sequence ID" value="NZ_CP035945.1"/>
</dbReference>
<dbReference type="InterPro" id="IPR048395">
    <property type="entry name" value="Glyco_hydro_31_C"/>
</dbReference>